<dbReference type="AlphaFoldDB" id="A0A495AX97"/>
<dbReference type="Proteomes" id="UP000279384">
    <property type="component" value="Unassembled WGS sequence"/>
</dbReference>
<feature type="binding site" evidence="4">
    <location>
        <position position="92"/>
    </location>
    <ligand>
        <name>a divalent metal cation</name>
        <dbReference type="ChEBI" id="CHEBI:60240"/>
        <label>1</label>
    </ligand>
</feature>
<dbReference type="PROSITE" id="PS01137">
    <property type="entry name" value="TATD_1"/>
    <property type="match status" value="1"/>
</dbReference>
<dbReference type="PANTHER" id="PTHR46124">
    <property type="entry name" value="D-AMINOACYL-TRNA DEACYLASE"/>
    <property type="match status" value="1"/>
</dbReference>
<dbReference type="Pfam" id="PF01026">
    <property type="entry name" value="TatD_DNase"/>
    <property type="match status" value="1"/>
</dbReference>
<evidence type="ECO:0000256" key="2">
    <source>
        <dbReference type="ARBA" id="ARBA00022723"/>
    </source>
</evidence>
<dbReference type="GO" id="GO:0005829">
    <property type="term" value="C:cytosol"/>
    <property type="evidence" value="ECO:0007669"/>
    <property type="project" value="TreeGrafter"/>
</dbReference>
<feature type="binding site" evidence="4">
    <location>
        <position position="128"/>
    </location>
    <ligand>
        <name>a divalent metal cation</name>
        <dbReference type="ChEBI" id="CHEBI:60240"/>
        <label>2</label>
    </ligand>
</feature>
<gene>
    <name evidence="5" type="ORF">C8E02_3273</name>
</gene>
<sequence>MSLVDTHLHLDAAEFAANRAQLWQQARAGGVSHAIVPAVMADTFDEVLAMRAQFGVDVAFGLHPLYLARHRDEHLALLADYLERQRPVAVGECGLDFFVPGLDAQQQEYWLQAQLKLARRFELPVILHARRSHDRILKYLRQHKVRGGVVHAFNGSVQQANAFIELGFCLGFGGAMTYQGSQRIRRLAATLPLSAIVLETDGPDIPPEWAPAVPNTPDNLPRIAAVLAALRGVPLADIAAATAANAARVFPAMQAP</sequence>
<dbReference type="InterPro" id="IPR032466">
    <property type="entry name" value="Metal_Hydrolase"/>
</dbReference>
<dbReference type="EMBL" id="RBID01000019">
    <property type="protein sequence ID" value="RKQ53337.1"/>
    <property type="molecule type" value="Genomic_DNA"/>
</dbReference>
<comment type="caution">
    <text evidence="5">The sequence shown here is derived from an EMBL/GenBank/DDBJ whole genome shotgun (WGS) entry which is preliminary data.</text>
</comment>
<evidence type="ECO:0000313" key="6">
    <source>
        <dbReference type="Proteomes" id="UP000279384"/>
    </source>
</evidence>
<dbReference type="CDD" id="cd01310">
    <property type="entry name" value="TatD_DNAse"/>
    <property type="match status" value="1"/>
</dbReference>
<dbReference type="InterPro" id="IPR018228">
    <property type="entry name" value="DNase_TatD-rel_CS"/>
</dbReference>
<dbReference type="Gene3D" id="3.20.20.140">
    <property type="entry name" value="Metal-dependent hydrolases"/>
    <property type="match status" value="1"/>
</dbReference>
<protein>
    <submittedName>
        <fullName evidence="5">TatD DNase family protein</fullName>
    </submittedName>
</protein>
<dbReference type="PROSITE" id="PS01091">
    <property type="entry name" value="TATD_3"/>
    <property type="match status" value="1"/>
</dbReference>
<dbReference type="SUPFAM" id="SSF51556">
    <property type="entry name" value="Metallo-dependent hydrolases"/>
    <property type="match status" value="1"/>
</dbReference>
<keyword evidence="2 4" id="KW-0479">Metal-binding</keyword>
<evidence type="ECO:0000256" key="1">
    <source>
        <dbReference type="ARBA" id="ARBA00009275"/>
    </source>
</evidence>
<reference evidence="5 6" key="1">
    <citation type="submission" date="2018-10" db="EMBL/GenBank/DDBJ databases">
        <title>Genomic Encyclopedia of Type Strains, Phase IV (KMG-IV): sequencing the most valuable type-strain genomes for metagenomic binning, comparative biology and taxonomic classification.</title>
        <authorList>
            <person name="Goeker M."/>
        </authorList>
    </citation>
    <scope>NUCLEOTIDE SEQUENCE [LARGE SCALE GENOMIC DNA]</scope>
    <source>
        <strain evidence="5 6">DSM 3303</strain>
    </source>
</reference>
<feature type="binding site" evidence="4">
    <location>
        <position position="201"/>
    </location>
    <ligand>
        <name>a divalent metal cation</name>
        <dbReference type="ChEBI" id="CHEBI:60240"/>
        <label>1</label>
    </ligand>
</feature>
<dbReference type="PANTHER" id="PTHR46124:SF3">
    <property type="entry name" value="HYDROLASE"/>
    <property type="match status" value="1"/>
</dbReference>
<name>A0A495AX97_VOGIN</name>
<comment type="similarity">
    <text evidence="1">Belongs to the metallo-dependent hydrolases superfamily. TatD-type hydrolase family.</text>
</comment>
<accession>A0A495AX97</accession>
<evidence type="ECO:0000256" key="4">
    <source>
        <dbReference type="PIRSR" id="PIRSR005902-1"/>
    </source>
</evidence>
<feature type="binding site" evidence="4">
    <location>
        <position position="7"/>
    </location>
    <ligand>
        <name>a divalent metal cation</name>
        <dbReference type="ChEBI" id="CHEBI:60240"/>
        <label>1</label>
    </ligand>
</feature>
<dbReference type="FunFam" id="3.20.20.140:FF:000005">
    <property type="entry name" value="TatD family hydrolase"/>
    <property type="match status" value="1"/>
</dbReference>
<evidence type="ECO:0000313" key="5">
    <source>
        <dbReference type="EMBL" id="RKQ53337.1"/>
    </source>
</evidence>
<dbReference type="InterPro" id="IPR001130">
    <property type="entry name" value="TatD-like"/>
</dbReference>
<feature type="binding site" evidence="4">
    <location>
        <position position="151"/>
    </location>
    <ligand>
        <name>a divalent metal cation</name>
        <dbReference type="ChEBI" id="CHEBI:60240"/>
        <label>2</label>
    </ligand>
</feature>
<keyword evidence="3" id="KW-0378">Hydrolase</keyword>
<dbReference type="PIRSF" id="PIRSF005902">
    <property type="entry name" value="DNase_TatD"/>
    <property type="match status" value="1"/>
</dbReference>
<organism evidence="5 6">
    <name type="scientific">Vogesella indigofera</name>
    <name type="common">Pseudomonas indigofera</name>
    <dbReference type="NCBI Taxonomy" id="45465"/>
    <lineage>
        <taxon>Bacteria</taxon>
        <taxon>Pseudomonadati</taxon>
        <taxon>Pseudomonadota</taxon>
        <taxon>Betaproteobacteria</taxon>
        <taxon>Neisseriales</taxon>
        <taxon>Chromobacteriaceae</taxon>
        <taxon>Vogesella</taxon>
    </lineage>
</organism>
<dbReference type="RefSeq" id="WP_120812466.1">
    <property type="nucleotide sequence ID" value="NZ_RBID01000019.1"/>
</dbReference>
<dbReference type="GO" id="GO:0046872">
    <property type="term" value="F:metal ion binding"/>
    <property type="evidence" value="ECO:0007669"/>
    <property type="project" value="UniProtKB-KW"/>
</dbReference>
<evidence type="ECO:0000256" key="3">
    <source>
        <dbReference type="ARBA" id="ARBA00022801"/>
    </source>
</evidence>
<feature type="binding site" evidence="4">
    <location>
        <position position="9"/>
    </location>
    <ligand>
        <name>a divalent metal cation</name>
        <dbReference type="ChEBI" id="CHEBI:60240"/>
        <label>1</label>
    </ligand>
</feature>
<dbReference type="GO" id="GO:0016788">
    <property type="term" value="F:hydrolase activity, acting on ester bonds"/>
    <property type="evidence" value="ECO:0007669"/>
    <property type="project" value="InterPro"/>
</dbReference>
<proteinExistence type="inferred from homology"/>